<evidence type="ECO:0000256" key="2">
    <source>
        <dbReference type="SAM" id="MobiDB-lite"/>
    </source>
</evidence>
<comment type="caution">
    <text evidence="3">The sequence shown here is derived from an EMBL/GenBank/DDBJ whole genome shotgun (WGS) entry which is preliminary data.</text>
</comment>
<feature type="compositionally biased region" description="Polar residues" evidence="2">
    <location>
        <begin position="39"/>
        <end position="52"/>
    </location>
</feature>
<reference evidence="3" key="1">
    <citation type="journal article" date="2023" name="IScience">
        <title>Live-bearing cockroach genome reveals convergent evolutionary mechanisms linked to viviparity in insects and beyond.</title>
        <authorList>
            <person name="Fouks B."/>
            <person name="Harrison M.C."/>
            <person name="Mikhailova A.A."/>
            <person name="Marchal E."/>
            <person name="English S."/>
            <person name="Carruthers M."/>
            <person name="Jennings E.C."/>
            <person name="Chiamaka E.L."/>
            <person name="Frigard R.A."/>
            <person name="Pippel M."/>
            <person name="Attardo G.M."/>
            <person name="Benoit J.B."/>
            <person name="Bornberg-Bauer E."/>
            <person name="Tobe S.S."/>
        </authorList>
    </citation>
    <scope>NUCLEOTIDE SEQUENCE</scope>
    <source>
        <strain evidence="3">Stay&amp;Tobe</strain>
    </source>
</reference>
<reference evidence="3" key="2">
    <citation type="submission" date="2023-05" db="EMBL/GenBank/DDBJ databases">
        <authorList>
            <person name="Fouks B."/>
        </authorList>
    </citation>
    <scope>NUCLEOTIDE SEQUENCE</scope>
    <source>
        <strain evidence="3">Stay&amp;Tobe</strain>
        <tissue evidence="3">Testes</tissue>
    </source>
</reference>
<accession>A0AAD8AIQ1</accession>
<feature type="region of interest" description="Disordered" evidence="2">
    <location>
        <begin position="39"/>
        <end position="78"/>
    </location>
</feature>
<feature type="compositionally biased region" description="Polar residues" evidence="2">
    <location>
        <begin position="66"/>
        <end position="78"/>
    </location>
</feature>
<name>A0AAD8AIQ1_DIPPU</name>
<sequence>LKNIYCTHKYFVFKVYALVARGKVLIKMDDDVKTLQPETTQSKLLNSSSTPEPSIGLEPVAKNHDNASNSESATNNHVNGTEVIDAIKSCSKPPDSSNTNEQNTTNVINNHLESSALNGSNASVIGNGLDSDNNIDNEHAVTDVKREDGVMGVEREKSSSGNAGVAYYMYYPESVRETQSSSPPHATPVAPTLAAVAASNTHTCGSLYAQCGVNHHQHDPISRPVNSAHSEPVSLSEILTEPSYYTYNEHFNVISTLDEEEEEDNQEALLREYHKQQLRFLASMGNGVSAGSCTSTSSNNQDYEYLRGLVPQLKREAKEWETKSDSLEAEVIELRRELKIREQEVLRLQREVHKLKRILKIKPVLSVHPVSIPKQILVVDPIPFAGHAWFHTLENKCINTSDNKETTISQSARATPAHPAPTTNTTSSTSTALILIEGETSDELLIY</sequence>
<feature type="coiled-coil region" evidence="1">
    <location>
        <begin position="310"/>
        <end position="358"/>
    </location>
</feature>
<gene>
    <name evidence="3" type="ORF">L9F63_010133</name>
</gene>
<feature type="non-terminal residue" evidence="3">
    <location>
        <position position="447"/>
    </location>
</feature>
<dbReference type="Proteomes" id="UP001233999">
    <property type="component" value="Unassembled WGS sequence"/>
</dbReference>
<evidence type="ECO:0000313" key="4">
    <source>
        <dbReference type="Proteomes" id="UP001233999"/>
    </source>
</evidence>
<keyword evidence="1" id="KW-0175">Coiled coil</keyword>
<organism evidence="3 4">
    <name type="scientific">Diploptera punctata</name>
    <name type="common">Pacific beetle cockroach</name>
    <dbReference type="NCBI Taxonomy" id="6984"/>
    <lineage>
        <taxon>Eukaryota</taxon>
        <taxon>Metazoa</taxon>
        <taxon>Ecdysozoa</taxon>
        <taxon>Arthropoda</taxon>
        <taxon>Hexapoda</taxon>
        <taxon>Insecta</taxon>
        <taxon>Pterygota</taxon>
        <taxon>Neoptera</taxon>
        <taxon>Polyneoptera</taxon>
        <taxon>Dictyoptera</taxon>
        <taxon>Blattodea</taxon>
        <taxon>Blaberoidea</taxon>
        <taxon>Blaberidae</taxon>
        <taxon>Diplopterinae</taxon>
        <taxon>Diploptera</taxon>
    </lineage>
</organism>
<feature type="non-terminal residue" evidence="3">
    <location>
        <position position="1"/>
    </location>
</feature>
<protein>
    <submittedName>
        <fullName evidence="3">Uncharacterized protein</fullName>
    </submittedName>
</protein>
<evidence type="ECO:0000256" key="1">
    <source>
        <dbReference type="SAM" id="Coils"/>
    </source>
</evidence>
<feature type="compositionally biased region" description="Low complexity" evidence="2">
    <location>
        <begin position="411"/>
        <end position="432"/>
    </location>
</feature>
<feature type="region of interest" description="Disordered" evidence="2">
    <location>
        <begin position="407"/>
        <end position="432"/>
    </location>
</feature>
<evidence type="ECO:0000313" key="3">
    <source>
        <dbReference type="EMBL" id="KAJ9599371.1"/>
    </source>
</evidence>
<proteinExistence type="predicted"/>
<dbReference type="AlphaFoldDB" id="A0AAD8AIQ1"/>
<dbReference type="EMBL" id="JASPKZ010000814">
    <property type="protein sequence ID" value="KAJ9599371.1"/>
    <property type="molecule type" value="Genomic_DNA"/>
</dbReference>
<keyword evidence="4" id="KW-1185">Reference proteome</keyword>